<evidence type="ECO:0000313" key="16">
    <source>
        <dbReference type="Proteomes" id="UP001558652"/>
    </source>
</evidence>
<comment type="caution">
    <text evidence="15">The sequence shown here is derived from an EMBL/GenBank/DDBJ whole genome shotgun (WGS) entry which is preliminary data.</text>
</comment>
<keyword evidence="7" id="KW-0812">Transmembrane</keyword>
<evidence type="ECO:0000256" key="5">
    <source>
        <dbReference type="ARBA" id="ARBA00022676"/>
    </source>
</evidence>
<comment type="similarity">
    <text evidence="3">Belongs to the glycosyltransferase 2 family.</text>
</comment>
<evidence type="ECO:0000256" key="4">
    <source>
        <dbReference type="ARBA" id="ARBA00012583"/>
    </source>
</evidence>
<evidence type="ECO:0000256" key="10">
    <source>
        <dbReference type="ARBA" id="ARBA00022989"/>
    </source>
</evidence>
<comment type="catalytic activity">
    <reaction evidence="12">
        <text>a di-trans,poly-cis-dolichyl phosphate + UDP-alpha-D-glucose = a di-trans,poly-cis-dolichyl beta-D-glucosyl phosphate + UDP</text>
        <dbReference type="Rhea" id="RHEA:15401"/>
        <dbReference type="Rhea" id="RHEA-COMP:19498"/>
        <dbReference type="Rhea" id="RHEA-COMP:19502"/>
        <dbReference type="ChEBI" id="CHEBI:57525"/>
        <dbReference type="ChEBI" id="CHEBI:57683"/>
        <dbReference type="ChEBI" id="CHEBI:58223"/>
        <dbReference type="ChEBI" id="CHEBI:58885"/>
        <dbReference type="EC" id="2.4.1.117"/>
    </reaction>
    <physiologicalReaction direction="left-to-right" evidence="12">
        <dbReference type="Rhea" id="RHEA:15402"/>
    </physiologicalReaction>
</comment>
<dbReference type="PANTHER" id="PTHR10859">
    <property type="entry name" value="GLYCOSYL TRANSFERASE"/>
    <property type="match status" value="1"/>
</dbReference>
<evidence type="ECO:0000256" key="13">
    <source>
        <dbReference type="ARBA" id="ARBA00070518"/>
    </source>
</evidence>
<dbReference type="CDD" id="cd04188">
    <property type="entry name" value="DPG_synthase"/>
    <property type="match status" value="1"/>
</dbReference>
<dbReference type="Pfam" id="PF00535">
    <property type="entry name" value="Glycos_transf_2"/>
    <property type="match status" value="1"/>
</dbReference>
<dbReference type="GO" id="GO:0004581">
    <property type="term" value="F:dolichyl-phosphate beta-glucosyltransferase activity"/>
    <property type="evidence" value="ECO:0007669"/>
    <property type="project" value="UniProtKB-EC"/>
</dbReference>
<evidence type="ECO:0000259" key="14">
    <source>
        <dbReference type="Pfam" id="PF00535"/>
    </source>
</evidence>
<evidence type="ECO:0000256" key="9">
    <source>
        <dbReference type="ARBA" id="ARBA00022968"/>
    </source>
</evidence>
<comment type="pathway">
    <text evidence="2">Protein modification; protein glycosylation.</text>
</comment>
<evidence type="ECO:0000313" key="15">
    <source>
        <dbReference type="EMBL" id="KAL1116085.1"/>
    </source>
</evidence>
<feature type="non-terminal residue" evidence="15">
    <location>
        <position position="1"/>
    </location>
</feature>
<dbReference type="Gene3D" id="3.90.550.10">
    <property type="entry name" value="Spore Coat Polysaccharide Biosynthesis Protein SpsA, Chain A"/>
    <property type="match status" value="1"/>
</dbReference>
<feature type="domain" description="Glycosyltransferase 2-like" evidence="14">
    <location>
        <begin position="44"/>
        <end position="159"/>
    </location>
</feature>
<reference evidence="15 16" key="1">
    <citation type="submission" date="2024-07" db="EMBL/GenBank/DDBJ databases">
        <title>Chromosome-level genome assembly of the water stick insect Ranatra chinensis (Heteroptera: Nepidae).</title>
        <authorList>
            <person name="Liu X."/>
        </authorList>
    </citation>
    <scope>NUCLEOTIDE SEQUENCE [LARGE SCALE GENOMIC DNA]</scope>
    <source>
        <strain evidence="15">Cailab_2021Rc</strain>
        <tissue evidence="15">Muscle</tissue>
    </source>
</reference>
<gene>
    <name evidence="15" type="ORF">AAG570_005580</name>
</gene>
<dbReference type="InterPro" id="IPR029044">
    <property type="entry name" value="Nucleotide-diphossugar_trans"/>
</dbReference>
<dbReference type="Proteomes" id="UP001558652">
    <property type="component" value="Unassembled WGS sequence"/>
</dbReference>
<dbReference type="GO" id="GO:0005789">
    <property type="term" value="C:endoplasmic reticulum membrane"/>
    <property type="evidence" value="ECO:0007669"/>
    <property type="project" value="UniProtKB-SubCell"/>
</dbReference>
<dbReference type="InterPro" id="IPR035518">
    <property type="entry name" value="DPG_synthase"/>
</dbReference>
<keyword evidence="11" id="KW-0472">Membrane</keyword>
<dbReference type="PANTHER" id="PTHR10859:SF91">
    <property type="entry name" value="DOLICHYL-PHOSPHATE BETA-GLUCOSYLTRANSFERASE"/>
    <property type="match status" value="1"/>
</dbReference>
<name>A0ABD0XZI7_9HEMI</name>
<dbReference type="InterPro" id="IPR001173">
    <property type="entry name" value="Glyco_trans_2-like"/>
</dbReference>
<evidence type="ECO:0000256" key="2">
    <source>
        <dbReference type="ARBA" id="ARBA00004922"/>
    </source>
</evidence>
<keyword evidence="9" id="KW-0735">Signal-anchor</keyword>
<keyword evidence="8" id="KW-0256">Endoplasmic reticulum</keyword>
<evidence type="ECO:0000256" key="1">
    <source>
        <dbReference type="ARBA" id="ARBA00004389"/>
    </source>
</evidence>
<evidence type="ECO:0000256" key="11">
    <source>
        <dbReference type="ARBA" id="ARBA00023136"/>
    </source>
</evidence>
<protein>
    <recommendedName>
        <fullName evidence="13">Dolichyl-phosphate beta-glucosyltransferase</fullName>
        <ecNumber evidence="4">2.4.1.117</ecNumber>
    </recommendedName>
</protein>
<evidence type="ECO:0000256" key="7">
    <source>
        <dbReference type="ARBA" id="ARBA00022692"/>
    </source>
</evidence>
<dbReference type="SUPFAM" id="SSF53448">
    <property type="entry name" value="Nucleotide-diphospho-sugar transferases"/>
    <property type="match status" value="1"/>
</dbReference>
<sequence length="309" mass="35307">FLILETSTYPVIYRSENEKFFLDSRDGRKLLFPSLEDEWSVHLSVIVPAFDEALRLPPMLDECMEFLEERRKKDKKFRYEIIVVSDGSRDDTVKVGLEYTKKFGPDVVRVLELEKNRGKGGAVRLGMMSSRGALLLFADADGATQFSELSKLEQKMQQITKHDYLKEPELSSQSLGLVCGSRAHLEAAESAEVNRSVVRIMLMHAFHWLVATTAVASIADTQCGFKLLTRRSAQMCFGALHIERWAFDVELLYIAERLSIPLGEVPVNWTEMEGSKIVPVLSWLQMGKDLLLNWLRYKIGAWKIRQKES</sequence>
<comment type="subcellular location">
    <subcellularLocation>
        <location evidence="1">Endoplasmic reticulum membrane</location>
        <topology evidence="1">Single-pass membrane protein</topology>
    </subcellularLocation>
</comment>
<keyword evidence="6" id="KW-0808">Transferase</keyword>
<keyword evidence="10" id="KW-1133">Transmembrane helix</keyword>
<evidence type="ECO:0000256" key="12">
    <source>
        <dbReference type="ARBA" id="ARBA00045097"/>
    </source>
</evidence>
<dbReference type="FunFam" id="3.90.550.10:FF:000068">
    <property type="entry name" value="ALG5, dolichyl-phosphate beta-glucosyltransferase"/>
    <property type="match status" value="1"/>
</dbReference>
<keyword evidence="16" id="KW-1185">Reference proteome</keyword>
<accession>A0ABD0XZI7</accession>
<keyword evidence="5" id="KW-0328">Glycosyltransferase</keyword>
<organism evidence="15 16">
    <name type="scientific">Ranatra chinensis</name>
    <dbReference type="NCBI Taxonomy" id="642074"/>
    <lineage>
        <taxon>Eukaryota</taxon>
        <taxon>Metazoa</taxon>
        <taxon>Ecdysozoa</taxon>
        <taxon>Arthropoda</taxon>
        <taxon>Hexapoda</taxon>
        <taxon>Insecta</taxon>
        <taxon>Pterygota</taxon>
        <taxon>Neoptera</taxon>
        <taxon>Paraneoptera</taxon>
        <taxon>Hemiptera</taxon>
        <taxon>Heteroptera</taxon>
        <taxon>Panheteroptera</taxon>
        <taxon>Nepomorpha</taxon>
        <taxon>Nepidae</taxon>
        <taxon>Ranatrinae</taxon>
        <taxon>Ranatra</taxon>
    </lineage>
</organism>
<evidence type="ECO:0000256" key="8">
    <source>
        <dbReference type="ARBA" id="ARBA00022824"/>
    </source>
</evidence>
<evidence type="ECO:0000256" key="3">
    <source>
        <dbReference type="ARBA" id="ARBA00006739"/>
    </source>
</evidence>
<dbReference type="EC" id="2.4.1.117" evidence="4"/>
<dbReference type="AlphaFoldDB" id="A0ABD0XZI7"/>
<evidence type="ECO:0000256" key="6">
    <source>
        <dbReference type="ARBA" id="ARBA00022679"/>
    </source>
</evidence>
<dbReference type="EMBL" id="JBFDAA010000018">
    <property type="protein sequence ID" value="KAL1116085.1"/>
    <property type="molecule type" value="Genomic_DNA"/>
</dbReference>
<proteinExistence type="inferred from homology"/>